<dbReference type="OrthoDB" id="2017266at2759"/>
<dbReference type="InterPro" id="IPR011989">
    <property type="entry name" value="ARM-like"/>
</dbReference>
<name>A0A7J7L5S3_9MAGN</name>
<sequence length="93" mass="10702">MGDNLIEQSVKLLRVKDPLFKRMGASRIIHFATDDEKRMKVVELGEAHGLVNLLKAVKDDRTRKEALRALVTCRSEFDFLAMLLFFSYATLKM</sequence>
<dbReference type="SUPFAM" id="SSF48371">
    <property type="entry name" value="ARM repeat"/>
    <property type="match status" value="1"/>
</dbReference>
<dbReference type="PANTHER" id="PTHR47673:SF1">
    <property type="entry name" value="ARM REPEAT SUPERFAMILY PROTEIN"/>
    <property type="match status" value="1"/>
</dbReference>
<dbReference type="AlphaFoldDB" id="A0A7J7L5S3"/>
<dbReference type="Gene3D" id="1.25.10.10">
    <property type="entry name" value="Leucine-rich Repeat Variant"/>
    <property type="match status" value="1"/>
</dbReference>
<reference evidence="1 2" key="1">
    <citation type="journal article" date="2020" name="IScience">
        <title>Genome Sequencing of the Endangered Kingdonia uniflora (Circaeasteraceae, Ranunculales) Reveals Potential Mechanisms of Evolutionary Specialization.</title>
        <authorList>
            <person name="Sun Y."/>
            <person name="Deng T."/>
            <person name="Zhang A."/>
            <person name="Moore M.J."/>
            <person name="Landis J.B."/>
            <person name="Lin N."/>
            <person name="Zhang H."/>
            <person name="Zhang X."/>
            <person name="Huang J."/>
            <person name="Zhang X."/>
            <person name="Sun H."/>
            <person name="Wang H."/>
        </authorList>
    </citation>
    <scope>NUCLEOTIDE SEQUENCE [LARGE SCALE GENOMIC DNA]</scope>
    <source>
        <strain evidence="1">TB1705</strain>
        <tissue evidence="1">Leaf</tissue>
    </source>
</reference>
<dbReference type="InterPro" id="IPR016024">
    <property type="entry name" value="ARM-type_fold"/>
</dbReference>
<dbReference type="PANTHER" id="PTHR47673">
    <property type="entry name" value="ARM REPEAT SUPERFAMILY PROTEIN"/>
    <property type="match status" value="1"/>
</dbReference>
<organism evidence="1 2">
    <name type="scientific">Kingdonia uniflora</name>
    <dbReference type="NCBI Taxonomy" id="39325"/>
    <lineage>
        <taxon>Eukaryota</taxon>
        <taxon>Viridiplantae</taxon>
        <taxon>Streptophyta</taxon>
        <taxon>Embryophyta</taxon>
        <taxon>Tracheophyta</taxon>
        <taxon>Spermatophyta</taxon>
        <taxon>Magnoliopsida</taxon>
        <taxon>Ranunculales</taxon>
        <taxon>Circaeasteraceae</taxon>
        <taxon>Kingdonia</taxon>
    </lineage>
</organism>
<comment type="caution">
    <text evidence="1">The sequence shown here is derived from an EMBL/GenBank/DDBJ whole genome shotgun (WGS) entry which is preliminary data.</text>
</comment>
<proteinExistence type="predicted"/>
<dbReference type="EMBL" id="JACGCM010002618">
    <property type="protein sequence ID" value="KAF6137991.1"/>
    <property type="molecule type" value="Genomic_DNA"/>
</dbReference>
<accession>A0A7J7L5S3</accession>
<evidence type="ECO:0000313" key="1">
    <source>
        <dbReference type="EMBL" id="KAF6137991.1"/>
    </source>
</evidence>
<keyword evidence="2" id="KW-1185">Reference proteome</keyword>
<evidence type="ECO:0000313" key="2">
    <source>
        <dbReference type="Proteomes" id="UP000541444"/>
    </source>
</evidence>
<gene>
    <name evidence="1" type="ORF">GIB67_041864</name>
</gene>
<dbReference type="Proteomes" id="UP000541444">
    <property type="component" value="Unassembled WGS sequence"/>
</dbReference>
<protein>
    <submittedName>
        <fullName evidence="1">Uncharacterized protein</fullName>
    </submittedName>
</protein>